<dbReference type="InterPro" id="IPR011990">
    <property type="entry name" value="TPR-like_helical_dom_sf"/>
</dbReference>
<comment type="caution">
    <text evidence="2">The sequence shown here is derived from an EMBL/GenBank/DDBJ whole genome shotgun (WGS) entry which is preliminary data.</text>
</comment>
<reference evidence="2" key="1">
    <citation type="submission" date="2020-09" db="EMBL/GenBank/DDBJ databases">
        <title>Whole genome shotgun sequence of Streptomyces xanthophaeus NBRC 12829.</title>
        <authorList>
            <person name="Komaki H."/>
            <person name="Tamura T."/>
        </authorList>
    </citation>
    <scope>NUCLEOTIDE SEQUENCE</scope>
    <source>
        <strain evidence="2">NBRC 12829</strain>
    </source>
</reference>
<protein>
    <submittedName>
        <fullName evidence="2">Uncharacterized protein</fullName>
    </submittedName>
</protein>
<organism evidence="2 3">
    <name type="scientific">Streptomyces xanthophaeus</name>
    <dbReference type="NCBI Taxonomy" id="67385"/>
    <lineage>
        <taxon>Bacteria</taxon>
        <taxon>Bacillati</taxon>
        <taxon>Actinomycetota</taxon>
        <taxon>Actinomycetes</taxon>
        <taxon>Kitasatosporales</taxon>
        <taxon>Streptomycetaceae</taxon>
        <taxon>Streptomyces</taxon>
    </lineage>
</organism>
<evidence type="ECO:0000256" key="1">
    <source>
        <dbReference type="SAM" id="MobiDB-lite"/>
    </source>
</evidence>
<name>A0A919GUQ5_9ACTN</name>
<dbReference type="Proteomes" id="UP000600026">
    <property type="component" value="Unassembled WGS sequence"/>
</dbReference>
<dbReference type="SUPFAM" id="SSF48452">
    <property type="entry name" value="TPR-like"/>
    <property type="match status" value="1"/>
</dbReference>
<feature type="compositionally biased region" description="Low complexity" evidence="1">
    <location>
        <begin position="7"/>
        <end position="22"/>
    </location>
</feature>
<dbReference type="EMBL" id="BNEE01000004">
    <property type="protein sequence ID" value="GHI83407.1"/>
    <property type="molecule type" value="Genomic_DNA"/>
</dbReference>
<proteinExistence type="predicted"/>
<dbReference type="Gene3D" id="1.25.40.10">
    <property type="entry name" value="Tetratricopeptide repeat domain"/>
    <property type="match status" value="1"/>
</dbReference>
<evidence type="ECO:0000313" key="2">
    <source>
        <dbReference type="EMBL" id="GHI83407.1"/>
    </source>
</evidence>
<dbReference type="AlphaFoldDB" id="A0A919GUQ5"/>
<gene>
    <name evidence="2" type="ORF">Sxan_07710</name>
</gene>
<dbReference type="RefSeq" id="WP_051901756.1">
    <property type="nucleotide sequence ID" value="NZ_BNEE01000004.1"/>
</dbReference>
<keyword evidence="3" id="KW-1185">Reference proteome</keyword>
<accession>A0A919GUQ5</accession>
<sequence>MSDIPELTELTELTEQTEQTELPQASQMPAPEVAALTEGLVALDVAVGARGAVGAALDAVRRAGRGPAPRTAADRAARAELFQVAAWITFDAEHHATSRRLSRRALDLARGGAEGPAGVEPLVLAVLAMQEEHLGRPASSLHLASSVLARPDLPGLVTAIFRVRAGRALARMGRGPQALRELRTAAELLADGPTAQDPAWAWWFDRQELDGHHGLARAALGDLDAAAELLHGAARPEAAGPAYRVLFAAELARVLARAGDWRGADTALSALMDAVPSVGSVRALRVMDHAAGAVGRGHRVPPRTRDTARELVRLLRALPGSA</sequence>
<feature type="region of interest" description="Disordered" evidence="1">
    <location>
        <begin position="1"/>
        <end position="28"/>
    </location>
</feature>
<dbReference type="OrthoDB" id="3428567at2"/>
<evidence type="ECO:0000313" key="3">
    <source>
        <dbReference type="Proteomes" id="UP000600026"/>
    </source>
</evidence>